<evidence type="ECO:0000256" key="11">
    <source>
        <dbReference type="HAMAP-Rule" id="MF_00493"/>
    </source>
</evidence>
<dbReference type="Proteomes" id="UP000501128">
    <property type="component" value="Chromosome"/>
</dbReference>
<reference evidence="12 13" key="1">
    <citation type="submission" date="2020-04" db="EMBL/GenBank/DDBJ databases">
        <title>Genome sequencing of novel species.</title>
        <authorList>
            <person name="Heo J."/>
            <person name="Kim S.-J."/>
            <person name="Kim J.-S."/>
            <person name="Hong S.-B."/>
            <person name="Kwon S.-W."/>
        </authorList>
    </citation>
    <scope>NUCLEOTIDE SEQUENCE [LARGE SCALE GENOMIC DNA]</scope>
    <source>
        <strain evidence="12 13">CJU-R4</strain>
    </source>
</reference>
<dbReference type="EMBL" id="CP051677">
    <property type="protein sequence ID" value="QJD81124.1"/>
    <property type="molecule type" value="Genomic_DNA"/>
</dbReference>
<dbReference type="GO" id="GO:0005975">
    <property type="term" value="P:carbohydrate metabolic process"/>
    <property type="evidence" value="ECO:0007669"/>
    <property type="project" value="InterPro"/>
</dbReference>
<dbReference type="InterPro" id="IPR004732">
    <property type="entry name" value="Transaldolase_2"/>
</dbReference>
<dbReference type="PIRSF" id="PIRSF036915">
    <property type="entry name" value="Trnald_Bac_Plnt"/>
    <property type="match status" value="1"/>
</dbReference>
<evidence type="ECO:0000256" key="3">
    <source>
        <dbReference type="ARBA" id="ARBA00004857"/>
    </source>
</evidence>
<dbReference type="GO" id="GO:0005737">
    <property type="term" value="C:cytoplasm"/>
    <property type="evidence" value="ECO:0007669"/>
    <property type="project" value="UniProtKB-SubCell"/>
</dbReference>
<sequence>MATNRIKQVHEFGQSIWLDFIDRPIMKSGKLQQMIDEDGLRGITSNPAIFEKSISGSADYDDDIRALAGQNKSNEDIFYGLAVKDIQQASDLFAPVYDDKVDGADGFVSLEVSPRLARDTEGTLSQARALWKEVGRPNVMIKIPGTAEGLPAIRQALADGININVTLLFSLERYEAVADAYISGLEDRVAAGQPIDQIASVASFFLSRIDTLIDPMLADKGLDDLKGEVAIASAKKAYEIYNRVFSSDRFAKLKEKGATPQRLLWASTGTKDPAFSDVKYVDALIGKDTVDTVPMETLDAYRDHGNPADRLEDDLDKATETLERIKQAGLDLPALMQQLEDEGIEKFNKPYDKLLQAIDKQVQQLTEA</sequence>
<dbReference type="InterPro" id="IPR013785">
    <property type="entry name" value="Aldolase_TIM"/>
</dbReference>
<evidence type="ECO:0000256" key="2">
    <source>
        <dbReference type="ARBA" id="ARBA00004496"/>
    </source>
</evidence>
<evidence type="ECO:0000313" key="12">
    <source>
        <dbReference type="EMBL" id="QJD81124.1"/>
    </source>
</evidence>
<comment type="catalytic activity">
    <reaction evidence="10 11">
        <text>D-sedoheptulose 7-phosphate + D-glyceraldehyde 3-phosphate = D-erythrose 4-phosphate + beta-D-fructose 6-phosphate</text>
        <dbReference type="Rhea" id="RHEA:17053"/>
        <dbReference type="ChEBI" id="CHEBI:16897"/>
        <dbReference type="ChEBI" id="CHEBI:57483"/>
        <dbReference type="ChEBI" id="CHEBI:57634"/>
        <dbReference type="ChEBI" id="CHEBI:59776"/>
        <dbReference type="EC" id="2.2.1.2"/>
    </reaction>
</comment>
<dbReference type="Pfam" id="PF00923">
    <property type="entry name" value="TAL_FSA"/>
    <property type="match status" value="1"/>
</dbReference>
<dbReference type="KEGG" id="srho:HH216_23885"/>
<evidence type="ECO:0000256" key="8">
    <source>
        <dbReference type="ARBA" id="ARBA00023126"/>
    </source>
</evidence>
<dbReference type="InterPro" id="IPR018225">
    <property type="entry name" value="Transaldolase_AS"/>
</dbReference>
<keyword evidence="13" id="KW-1185">Reference proteome</keyword>
<dbReference type="PANTHER" id="PTHR10683">
    <property type="entry name" value="TRANSALDOLASE"/>
    <property type="match status" value="1"/>
</dbReference>
<evidence type="ECO:0000256" key="1">
    <source>
        <dbReference type="ARBA" id="ARBA00003518"/>
    </source>
</evidence>
<keyword evidence="7 11" id="KW-0808">Transferase</keyword>
<feature type="active site" description="Schiff-base intermediate with substrate" evidence="11">
    <location>
        <position position="142"/>
    </location>
</feature>
<dbReference type="HAMAP" id="MF_00493">
    <property type="entry name" value="Transaldolase_2"/>
    <property type="match status" value="1"/>
</dbReference>
<evidence type="ECO:0000256" key="6">
    <source>
        <dbReference type="ARBA" id="ARBA00022490"/>
    </source>
</evidence>
<evidence type="ECO:0000256" key="7">
    <source>
        <dbReference type="ARBA" id="ARBA00022679"/>
    </source>
</evidence>
<organism evidence="12 13">
    <name type="scientific">Spirosoma rhododendri</name>
    <dbReference type="NCBI Taxonomy" id="2728024"/>
    <lineage>
        <taxon>Bacteria</taxon>
        <taxon>Pseudomonadati</taxon>
        <taxon>Bacteroidota</taxon>
        <taxon>Cytophagia</taxon>
        <taxon>Cytophagales</taxon>
        <taxon>Cytophagaceae</taxon>
        <taxon>Spirosoma</taxon>
    </lineage>
</organism>
<gene>
    <name evidence="11 12" type="primary">tal</name>
    <name evidence="12" type="ORF">HH216_23885</name>
</gene>
<keyword evidence="9 11" id="KW-0704">Schiff base</keyword>
<comment type="subcellular location">
    <subcellularLocation>
        <location evidence="2 11">Cytoplasm</location>
    </subcellularLocation>
</comment>
<dbReference type="InterPro" id="IPR001585">
    <property type="entry name" value="TAL/FSA"/>
</dbReference>
<dbReference type="NCBIfam" id="TIGR00876">
    <property type="entry name" value="tal_mycobact"/>
    <property type="match status" value="1"/>
</dbReference>
<comment type="function">
    <text evidence="1 11">Transaldolase is important for the balance of metabolites in the pentose-phosphate pathway.</text>
</comment>
<evidence type="ECO:0000256" key="9">
    <source>
        <dbReference type="ARBA" id="ARBA00023270"/>
    </source>
</evidence>
<evidence type="ECO:0000313" key="13">
    <source>
        <dbReference type="Proteomes" id="UP000501128"/>
    </source>
</evidence>
<protein>
    <recommendedName>
        <fullName evidence="5 11">Transaldolase</fullName>
        <ecNumber evidence="5 11">2.2.1.2</ecNumber>
    </recommendedName>
</protein>
<dbReference type="NCBIfam" id="NF002881">
    <property type="entry name" value="PRK03343.1"/>
    <property type="match status" value="1"/>
</dbReference>
<dbReference type="AlphaFoldDB" id="A0A7L5DRJ6"/>
<keyword evidence="6 11" id="KW-0963">Cytoplasm</keyword>
<dbReference type="EC" id="2.2.1.2" evidence="5 11"/>
<evidence type="ECO:0000256" key="10">
    <source>
        <dbReference type="ARBA" id="ARBA00048810"/>
    </source>
</evidence>
<comment type="pathway">
    <text evidence="3 11">Carbohydrate degradation; pentose phosphate pathway; D-glyceraldehyde 3-phosphate and beta-D-fructose 6-phosphate from D-ribose 5-phosphate and D-xylulose 5-phosphate (non-oxidative stage): step 2/3.</text>
</comment>
<dbReference type="PROSITE" id="PS01054">
    <property type="entry name" value="TRANSALDOLASE_1"/>
    <property type="match status" value="1"/>
</dbReference>
<name>A0A7L5DRJ6_9BACT</name>
<evidence type="ECO:0000256" key="5">
    <source>
        <dbReference type="ARBA" id="ARBA00013151"/>
    </source>
</evidence>
<dbReference type="PANTHER" id="PTHR10683:SF31">
    <property type="entry name" value="TRANSALDOLASE"/>
    <property type="match status" value="1"/>
</dbReference>
<dbReference type="Gene3D" id="3.20.20.70">
    <property type="entry name" value="Aldolase class I"/>
    <property type="match status" value="1"/>
</dbReference>
<dbReference type="SUPFAM" id="SSF51569">
    <property type="entry name" value="Aldolase"/>
    <property type="match status" value="1"/>
</dbReference>
<dbReference type="RefSeq" id="WP_169553143.1">
    <property type="nucleotide sequence ID" value="NZ_CP051677.1"/>
</dbReference>
<dbReference type="GO" id="GO:0006098">
    <property type="term" value="P:pentose-phosphate shunt"/>
    <property type="evidence" value="ECO:0007669"/>
    <property type="project" value="UniProtKB-UniRule"/>
</dbReference>
<comment type="similarity">
    <text evidence="4 11">Belongs to the transaldolase family. Type 2 subfamily.</text>
</comment>
<keyword evidence="8 11" id="KW-0570">Pentose shunt</keyword>
<dbReference type="GO" id="GO:0004801">
    <property type="term" value="F:transaldolase activity"/>
    <property type="evidence" value="ECO:0007669"/>
    <property type="project" value="UniProtKB-UniRule"/>
</dbReference>
<dbReference type="CDD" id="cd00955">
    <property type="entry name" value="Transaldolase_like"/>
    <property type="match status" value="1"/>
</dbReference>
<accession>A0A7L5DRJ6</accession>
<proteinExistence type="inferred from homology"/>
<dbReference type="UniPathway" id="UPA00115">
    <property type="reaction ID" value="UER00414"/>
</dbReference>
<evidence type="ECO:0000256" key="4">
    <source>
        <dbReference type="ARBA" id="ARBA00008426"/>
    </source>
</evidence>